<dbReference type="SUPFAM" id="SSF55729">
    <property type="entry name" value="Acyl-CoA N-acyltransferases (Nat)"/>
    <property type="match status" value="1"/>
</dbReference>
<keyword evidence="5" id="KW-1185">Reference proteome</keyword>
<dbReference type="Gene3D" id="3.40.630.30">
    <property type="match status" value="1"/>
</dbReference>
<dbReference type="EMBL" id="JAGGLV010000008">
    <property type="protein sequence ID" value="MBP2112726.1"/>
    <property type="molecule type" value="Genomic_DNA"/>
</dbReference>
<dbReference type="PANTHER" id="PTHR43877">
    <property type="entry name" value="AMINOALKYLPHOSPHONATE N-ACETYLTRANSFERASE-RELATED-RELATED"/>
    <property type="match status" value="1"/>
</dbReference>
<dbReference type="InterPro" id="IPR016181">
    <property type="entry name" value="Acyl_CoA_acyltransferase"/>
</dbReference>
<dbReference type="RefSeq" id="WP_036726670.1">
    <property type="nucleotide sequence ID" value="NZ_JAGGLV010000008.1"/>
</dbReference>
<gene>
    <name evidence="4" type="ORF">J2Z70_002880</name>
</gene>
<feature type="domain" description="N-acetyltransferase" evidence="3">
    <location>
        <begin position="5"/>
        <end position="153"/>
    </location>
</feature>
<comment type="caution">
    <text evidence="4">The sequence shown here is derived from an EMBL/GenBank/DDBJ whole genome shotgun (WGS) entry which is preliminary data.</text>
</comment>
<evidence type="ECO:0000313" key="5">
    <source>
        <dbReference type="Proteomes" id="UP000773462"/>
    </source>
</evidence>
<dbReference type="CDD" id="cd04301">
    <property type="entry name" value="NAT_SF"/>
    <property type="match status" value="1"/>
</dbReference>
<evidence type="ECO:0000256" key="1">
    <source>
        <dbReference type="ARBA" id="ARBA00022679"/>
    </source>
</evidence>
<proteinExistence type="predicted"/>
<dbReference type="InterPro" id="IPR000182">
    <property type="entry name" value="GNAT_dom"/>
</dbReference>
<keyword evidence="1" id="KW-0808">Transferase</keyword>
<keyword evidence="2" id="KW-0012">Acyltransferase</keyword>
<organism evidence="4 5">
    <name type="scientific">Paenibacillus silagei</name>
    <dbReference type="NCBI Taxonomy" id="1670801"/>
    <lineage>
        <taxon>Bacteria</taxon>
        <taxon>Bacillati</taxon>
        <taxon>Bacillota</taxon>
        <taxon>Bacilli</taxon>
        <taxon>Bacillales</taxon>
        <taxon>Paenibacillaceae</taxon>
        <taxon>Paenibacillus</taxon>
    </lineage>
</organism>
<protein>
    <submittedName>
        <fullName evidence="4">Ribosomal protein S18 acetylase RimI-like enzyme</fullName>
    </submittedName>
</protein>
<evidence type="ECO:0000256" key="2">
    <source>
        <dbReference type="ARBA" id="ARBA00023315"/>
    </source>
</evidence>
<accession>A0ABS4NRN9</accession>
<sequence>MNSLITVRLASITDAEALSRLNQEFNGGVHRPPAQIIEHLHTNRNELIAVAELNGSIVGFGCAQSLYSFCYEEPYGEITELYVQDTARRKGAARAIITCLEDELRLRGVKRVKVLTGRRNTAAIQTYEDCGYVKDDEQMLDKELTNEARPSIP</sequence>
<dbReference type="InterPro" id="IPR050832">
    <property type="entry name" value="Bact_Acetyltransf"/>
</dbReference>
<dbReference type="PROSITE" id="PS51186">
    <property type="entry name" value="GNAT"/>
    <property type="match status" value="1"/>
</dbReference>
<dbReference type="Proteomes" id="UP000773462">
    <property type="component" value="Unassembled WGS sequence"/>
</dbReference>
<evidence type="ECO:0000313" key="4">
    <source>
        <dbReference type="EMBL" id="MBP2112726.1"/>
    </source>
</evidence>
<dbReference type="Pfam" id="PF00583">
    <property type="entry name" value="Acetyltransf_1"/>
    <property type="match status" value="1"/>
</dbReference>
<evidence type="ECO:0000259" key="3">
    <source>
        <dbReference type="PROSITE" id="PS51186"/>
    </source>
</evidence>
<name>A0ABS4NRN9_9BACL</name>
<reference evidence="4 5" key="1">
    <citation type="submission" date="2021-03" db="EMBL/GenBank/DDBJ databases">
        <title>Genomic Encyclopedia of Type Strains, Phase IV (KMG-IV): sequencing the most valuable type-strain genomes for metagenomic binning, comparative biology and taxonomic classification.</title>
        <authorList>
            <person name="Goeker M."/>
        </authorList>
    </citation>
    <scope>NUCLEOTIDE SEQUENCE [LARGE SCALE GENOMIC DNA]</scope>
    <source>
        <strain evidence="4 5">DSM 101953</strain>
    </source>
</reference>